<dbReference type="InterPro" id="IPR045886">
    <property type="entry name" value="ThiF/MoeB/HesA"/>
</dbReference>
<evidence type="ECO:0000313" key="8">
    <source>
        <dbReference type="EMBL" id="OAJ52630.1"/>
    </source>
</evidence>
<keyword evidence="5" id="KW-0482">Metalloprotease</keyword>
<dbReference type="Pfam" id="PF14464">
    <property type="entry name" value="Prok-JAB"/>
    <property type="match status" value="1"/>
</dbReference>
<feature type="domain" description="THIF-type NAD/FAD binding fold" evidence="6">
    <location>
        <begin position="340"/>
        <end position="450"/>
    </location>
</feature>
<evidence type="ECO:0000259" key="6">
    <source>
        <dbReference type="Pfam" id="PF00899"/>
    </source>
</evidence>
<dbReference type="InterPro" id="IPR000594">
    <property type="entry name" value="ThiF_NAD_FAD-bd"/>
</dbReference>
<dbReference type="STRING" id="1462993.A6V36_13885"/>
<dbReference type="PANTHER" id="PTHR43267">
    <property type="entry name" value="TRNA THREONYLCARBAMOYLADENOSINE DEHYDRATASE"/>
    <property type="match status" value="1"/>
</dbReference>
<dbReference type="Pfam" id="PF14457">
    <property type="entry name" value="Prok-E2_A"/>
    <property type="match status" value="1"/>
</dbReference>
<evidence type="ECO:0000256" key="2">
    <source>
        <dbReference type="ARBA" id="ARBA00022723"/>
    </source>
</evidence>
<dbReference type="Gene3D" id="3.40.50.720">
    <property type="entry name" value="NAD(P)-binding Rossmann-like Domain"/>
    <property type="match status" value="1"/>
</dbReference>
<dbReference type="GO" id="GO:0061503">
    <property type="term" value="F:tRNA threonylcarbamoyladenosine dehydratase"/>
    <property type="evidence" value="ECO:0007669"/>
    <property type="project" value="TreeGrafter"/>
</dbReference>
<evidence type="ECO:0000256" key="3">
    <source>
        <dbReference type="ARBA" id="ARBA00022801"/>
    </source>
</evidence>
<evidence type="ECO:0000313" key="9">
    <source>
        <dbReference type="Proteomes" id="UP000078116"/>
    </source>
</evidence>
<accession>A0A1A9MYE7</accession>
<dbReference type="InterPro" id="IPR029752">
    <property type="entry name" value="D-isomer_DH_CS1"/>
</dbReference>
<dbReference type="InterPro" id="IPR032865">
    <property type="entry name" value="Prok-E2_A"/>
</dbReference>
<keyword evidence="2" id="KW-0479">Metal-binding</keyword>
<protein>
    <submittedName>
        <fullName evidence="8">Uncharacterized protein</fullName>
    </submittedName>
</protein>
<dbReference type="GO" id="GO:0061504">
    <property type="term" value="P:cyclic threonylcarbamoyladenosine biosynthetic process"/>
    <property type="evidence" value="ECO:0007669"/>
    <property type="project" value="TreeGrafter"/>
</dbReference>
<dbReference type="SUPFAM" id="SSF69572">
    <property type="entry name" value="Activating enzymes of the ubiquitin-like proteins"/>
    <property type="match status" value="1"/>
</dbReference>
<comment type="caution">
    <text evidence="8">The sequence shown here is derived from an EMBL/GenBank/DDBJ whole genome shotgun (WGS) entry which is preliminary data.</text>
</comment>
<dbReference type="SUPFAM" id="SSF102712">
    <property type="entry name" value="JAB1/MPN domain"/>
    <property type="match status" value="1"/>
</dbReference>
<dbReference type="PROSITE" id="PS00065">
    <property type="entry name" value="D_2_HYDROXYACID_DH_1"/>
    <property type="match status" value="1"/>
</dbReference>
<sequence>MRTEGQRWALEQLTQIAEKSNDALEIVQVTEPASTGADLRISVSVACSAYTVAAGGIPFRPRERLLIFVPPTFPLEIPALWFAHSDYGGFPHVQWGHTVCLYQSPETEWHPADGMLGFVQRMHEWLRAAALNELDPVGLPLHPPVAYYDGRALVVVPTVNTPVAAAPFWAGYARIVRENEFCVELGEWLDYKSPASQMSVAPAILLPSDMPFEYPETFAALRTVLQARGIPLDVIRLLLTIGALHNPENKPLVFVLGAAMRGIAGGERRQHLAAWRIKADDAIELRKAVLARTNDDPVDERLFNDWAESASIDWCSVLEDRPEIVVPRDAGTPAAYWRGRHVAILGCGALGSTIATFLARAGVGKLTLYDKTVVKPGVLARQIFSRHQVGVNKAYATRANVRLINPAIDTDPQRTNIIHVLGSPESAQTLFEADVVINATASIRVATALELCLRERPGSHAPIISMAVGHRADAGLMTLARSNGPGVALDLDRRMKLAFANAPSARMLLDEFWPTDARASRLFQPEPGCSDPTFVGSASDIAVLTGRMLNVAAGWLASGTDEHARGFGMQPSEAPRVRADEPPEAEYSWPSDDVLVDPRHGYQIRLAPAAKSAMLGWMRKSERMWGPTPETGGILFGEIDRFLKIVWITAVSGPPPDSQASPVGFICGTRGVAEMNAEQTSRTRGSVAFIGMWHTHPGSQPDPSHTDRSAMVRLFEGTDFQAHQFLMLIVGGSAKAPLIAGNVFDRDD</sequence>
<dbReference type="InterPro" id="IPR028090">
    <property type="entry name" value="JAB_dom_prok"/>
</dbReference>
<dbReference type="GO" id="GO:0008237">
    <property type="term" value="F:metallopeptidase activity"/>
    <property type="evidence" value="ECO:0007669"/>
    <property type="project" value="UniProtKB-KW"/>
</dbReference>
<gene>
    <name evidence="8" type="ORF">A6V37_09315</name>
</gene>
<dbReference type="GO" id="GO:0008641">
    <property type="term" value="F:ubiquitin-like modifier activating enzyme activity"/>
    <property type="evidence" value="ECO:0007669"/>
    <property type="project" value="InterPro"/>
</dbReference>
<dbReference type="GO" id="GO:0046872">
    <property type="term" value="F:metal ion binding"/>
    <property type="evidence" value="ECO:0007669"/>
    <property type="project" value="UniProtKB-KW"/>
</dbReference>
<dbReference type="GO" id="GO:0006508">
    <property type="term" value="P:proteolysis"/>
    <property type="evidence" value="ECO:0007669"/>
    <property type="project" value="UniProtKB-KW"/>
</dbReference>
<keyword evidence="1" id="KW-0645">Protease</keyword>
<dbReference type="OrthoDB" id="5470925at2"/>
<dbReference type="Pfam" id="PF00899">
    <property type="entry name" value="ThiF"/>
    <property type="match status" value="1"/>
</dbReference>
<dbReference type="PANTHER" id="PTHR43267:SF1">
    <property type="entry name" value="TRNA THREONYLCARBAMOYLADENOSINE DEHYDRATASE"/>
    <property type="match status" value="1"/>
</dbReference>
<evidence type="ECO:0000256" key="4">
    <source>
        <dbReference type="ARBA" id="ARBA00022833"/>
    </source>
</evidence>
<reference evidence="8 9" key="1">
    <citation type="submission" date="2016-04" db="EMBL/GenBank/DDBJ databases">
        <title>Reclassification of Paraburkholderia panaciterrae (Farh et al. 2015) Dobritsa &amp; Samadpour 2016 as a later homotypic synonym of Paraburkholderia ginsengiterrae (Farh et al. 2015) Dobritsa &amp; Samadpour 2016.</title>
        <authorList>
            <person name="Dobritsa A.P."/>
            <person name="Kutumbaka K."/>
            <person name="Samadpour M."/>
        </authorList>
    </citation>
    <scope>NUCLEOTIDE SEQUENCE [LARGE SCALE GENOMIC DNA]</scope>
    <source>
        <strain evidence="8 9">DCY85</strain>
    </source>
</reference>
<organism evidence="8 9">
    <name type="scientific">Paraburkholderia ginsengiterrae</name>
    <dbReference type="NCBI Taxonomy" id="1462993"/>
    <lineage>
        <taxon>Bacteria</taxon>
        <taxon>Pseudomonadati</taxon>
        <taxon>Pseudomonadota</taxon>
        <taxon>Betaproteobacteria</taxon>
        <taxon>Burkholderiales</taxon>
        <taxon>Burkholderiaceae</taxon>
        <taxon>Paraburkholderia</taxon>
    </lineage>
</organism>
<keyword evidence="4" id="KW-0862">Zinc</keyword>
<proteinExistence type="predicted"/>
<dbReference type="InterPro" id="IPR035985">
    <property type="entry name" value="Ubiquitin-activating_enz"/>
</dbReference>
<evidence type="ECO:0000259" key="7">
    <source>
        <dbReference type="Pfam" id="PF14464"/>
    </source>
</evidence>
<dbReference type="InterPro" id="IPR016135">
    <property type="entry name" value="UBQ-conjugating_enzyme/RWD"/>
</dbReference>
<evidence type="ECO:0000256" key="5">
    <source>
        <dbReference type="ARBA" id="ARBA00023049"/>
    </source>
</evidence>
<dbReference type="AlphaFoldDB" id="A0A1A9MYE7"/>
<dbReference type="GO" id="GO:0016616">
    <property type="term" value="F:oxidoreductase activity, acting on the CH-OH group of donors, NAD or NADP as acceptor"/>
    <property type="evidence" value="ECO:0007669"/>
    <property type="project" value="UniProtKB-ARBA"/>
</dbReference>
<feature type="domain" description="JAB" evidence="7">
    <location>
        <begin position="628"/>
        <end position="732"/>
    </location>
</feature>
<name>A0A1A9MYE7_9BURK</name>
<keyword evidence="3" id="KW-0378">Hydrolase</keyword>
<dbReference type="Proteomes" id="UP000078116">
    <property type="component" value="Unassembled WGS sequence"/>
</dbReference>
<dbReference type="EMBL" id="LXKA01000371">
    <property type="protein sequence ID" value="OAJ52630.1"/>
    <property type="molecule type" value="Genomic_DNA"/>
</dbReference>
<dbReference type="SUPFAM" id="SSF54495">
    <property type="entry name" value="UBC-like"/>
    <property type="match status" value="1"/>
</dbReference>
<dbReference type="Gene3D" id="3.40.140.10">
    <property type="entry name" value="Cytidine Deaminase, domain 2"/>
    <property type="match status" value="1"/>
</dbReference>
<dbReference type="RefSeq" id="WP_064286826.1">
    <property type="nucleotide sequence ID" value="NZ_LXKA01000371.1"/>
</dbReference>
<evidence type="ECO:0000256" key="1">
    <source>
        <dbReference type="ARBA" id="ARBA00022670"/>
    </source>
</evidence>